<accession>A0A0A9EVN4</accession>
<organism evidence="1">
    <name type="scientific">Arundo donax</name>
    <name type="common">Giant reed</name>
    <name type="synonym">Donax arundinaceus</name>
    <dbReference type="NCBI Taxonomy" id="35708"/>
    <lineage>
        <taxon>Eukaryota</taxon>
        <taxon>Viridiplantae</taxon>
        <taxon>Streptophyta</taxon>
        <taxon>Embryophyta</taxon>
        <taxon>Tracheophyta</taxon>
        <taxon>Spermatophyta</taxon>
        <taxon>Magnoliopsida</taxon>
        <taxon>Liliopsida</taxon>
        <taxon>Poales</taxon>
        <taxon>Poaceae</taxon>
        <taxon>PACMAD clade</taxon>
        <taxon>Arundinoideae</taxon>
        <taxon>Arundineae</taxon>
        <taxon>Arundo</taxon>
    </lineage>
</organism>
<dbReference type="EMBL" id="GBRH01195940">
    <property type="protein sequence ID" value="JAE01956.1"/>
    <property type="molecule type" value="Transcribed_RNA"/>
</dbReference>
<evidence type="ECO:0000313" key="1">
    <source>
        <dbReference type="EMBL" id="JAE01956.1"/>
    </source>
</evidence>
<name>A0A0A9EVN4_ARUDO</name>
<proteinExistence type="predicted"/>
<reference evidence="1" key="2">
    <citation type="journal article" date="2015" name="Data Brief">
        <title>Shoot transcriptome of the giant reed, Arundo donax.</title>
        <authorList>
            <person name="Barrero R.A."/>
            <person name="Guerrero F.D."/>
            <person name="Moolhuijzen P."/>
            <person name="Goolsby J.A."/>
            <person name="Tidwell J."/>
            <person name="Bellgard S.E."/>
            <person name="Bellgard M.I."/>
        </authorList>
    </citation>
    <scope>NUCLEOTIDE SEQUENCE</scope>
    <source>
        <tissue evidence="1">Shoot tissue taken approximately 20 cm above the soil surface</tissue>
    </source>
</reference>
<sequence>MFSFVAMSTDDVFPVNESSYIHTCVMSCTDTST</sequence>
<dbReference type="AlphaFoldDB" id="A0A0A9EVN4"/>
<protein>
    <submittedName>
        <fullName evidence="1">Uncharacterized protein</fullName>
    </submittedName>
</protein>
<reference evidence="1" key="1">
    <citation type="submission" date="2014-09" db="EMBL/GenBank/DDBJ databases">
        <authorList>
            <person name="Magalhaes I.L.F."/>
            <person name="Oliveira U."/>
            <person name="Santos F.R."/>
            <person name="Vidigal T.H.D.A."/>
            <person name="Brescovit A.D."/>
            <person name="Santos A.J."/>
        </authorList>
    </citation>
    <scope>NUCLEOTIDE SEQUENCE</scope>
    <source>
        <tissue evidence="1">Shoot tissue taken approximately 20 cm above the soil surface</tissue>
    </source>
</reference>